<feature type="compositionally biased region" description="Basic residues" evidence="1">
    <location>
        <begin position="264"/>
        <end position="274"/>
    </location>
</feature>
<dbReference type="InterPro" id="IPR053147">
    <property type="entry name" value="Hsp_HslJ-like"/>
</dbReference>
<dbReference type="Pfam" id="PF09619">
    <property type="entry name" value="YscW"/>
    <property type="match status" value="1"/>
</dbReference>
<evidence type="ECO:0000313" key="4">
    <source>
        <dbReference type="EMBL" id="GGC24002.1"/>
    </source>
</evidence>
<accession>A0ABQ1LJC8</accession>
<dbReference type="PANTHER" id="PTHR35535">
    <property type="entry name" value="HEAT SHOCK PROTEIN HSLJ"/>
    <property type="match status" value="1"/>
</dbReference>
<dbReference type="InterPro" id="IPR005184">
    <property type="entry name" value="DUF306_Meta_HslJ"/>
</dbReference>
<dbReference type="Pfam" id="PF03724">
    <property type="entry name" value="META"/>
    <property type="match status" value="1"/>
</dbReference>
<name>A0ABQ1LJC8_9PROT</name>
<evidence type="ECO:0000259" key="3">
    <source>
        <dbReference type="Pfam" id="PF03724"/>
    </source>
</evidence>
<feature type="chain" id="PRO_5046186479" description="DUF306 domain-containing protein" evidence="2">
    <location>
        <begin position="28"/>
        <end position="274"/>
    </location>
</feature>
<dbReference type="EMBL" id="BMCH01000001">
    <property type="protein sequence ID" value="GGC24002.1"/>
    <property type="molecule type" value="Genomic_DNA"/>
</dbReference>
<dbReference type="RefSeq" id="WP_188425306.1">
    <property type="nucleotide sequence ID" value="NZ_BMCH01000001.1"/>
</dbReference>
<protein>
    <recommendedName>
        <fullName evidence="3">DUF306 domain-containing protein</fullName>
    </recommendedName>
</protein>
<feature type="domain" description="DUF306" evidence="3">
    <location>
        <begin position="150"/>
        <end position="251"/>
    </location>
</feature>
<organism evidence="4 5">
    <name type="scientific">Asaia siamensis</name>
    <dbReference type="NCBI Taxonomy" id="110479"/>
    <lineage>
        <taxon>Bacteria</taxon>
        <taxon>Pseudomonadati</taxon>
        <taxon>Pseudomonadota</taxon>
        <taxon>Alphaproteobacteria</taxon>
        <taxon>Acetobacterales</taxon>
        <taxon>Acetobacteraceae</taxon>
        <taxon>Asaia</taxon>
    </lineage>
</organism>
<dbReference type="Proteomes" id="UP000637769">
    <property type="component" value="Unassembled WGS sequence"/>
</dbReference>
<dbReference type="Gene3D" id="2.40.128.270">
    <property type="match status" value="1"/>
</dbReference>
<gene>
    <name evidence="4" type="ORF">GCM10007207_06580</name>
</gene>
<evidence type="ECO:0000256" key="2">
    <source>
        <dbReference type="SAM" id="SignalP"/>
    </source>
</evidence>
<proteinExistence type="predicted"/>
<comment type="caution">
    <text evidence="4">The sequence shown here is derived from an EMBL/GenBank/DDBJ whole genome shotgun (WGS) entry which is preliminary data.</text>
</comment>
<evidence type="ECO:0000256" key="1">
    <source>
        <dbReference type="SAM" id="MobiDB-lite"/>
    </source>
</evidence>
<dbReference type="PANTHER" id="PTHR35535:SF1">
    <property type="entry name" value="HEAT SHOCK PROTEIN HSLJ"/>
    <property type="match status" value="1"/>
</dbReference>
<feature type="signal peptide" evidence="2">
    <location>
        <begin position="1"/>
        <end position="27"/>
    </location>
</feature>
<dbReference type="InterPro" id="IPR039366">
    <property type="entry name" value="Pilotin"/>
</dbReference>
<keyword evidence="2" id="KW-0732">Signal</keyword>
<keyword evidence="5" id="KW-1185">Reference proteome</keyword>
<evidence type="ECO:0000313" key="5">
    <source>
        <dbReference type="Proteomes" id="UP000637769"/>
    </source>
</evidence>
<feature type="region of interest" description="Disordered" evidence="1">
    <location>
        <begin position="255"/>
        <end position="274"/>
    </location>
</feature>
<dbReference type="InterPro" id="IPR038670">
    <property type="entry name" value="HslJ-like_sf"/>
</dbReference>
<sequence length="274" mass="28772">MSVRAFTLAACLLGIMPVSLCAGAAWADEAQSGASTILRGLVTIKGRIDLPANAQLAVMLDDVSLADAPSITLSKTVFAPVGTQSFGYALSYDPAAFKPGHRYALRAEIRADGRLLYISKEAIMATGTVPAEGTIVVEPVTTLLPTALIGNWKIDAVGEKPTSAEAPAFMVFRADGFLSGTGGCNRMMGHVSATGQSLTFGPIAGTRMACPGIRMTQEDAVFAAASQVKSWRMAQDRLLLDDAQGSTVLTLSRNETGGHAAKTQTKHTRVRKSQ</sequence>
<reference evidence="5" key="1">
    <citation type="journal article" date="2019" name="Int. J. Syst. Evol. Microbiol.">
        <title>The Global Catalogue of Microorganisms (GCM) 10K type strain sequencing project: providing services to taxonomists for standard genome sequencing and annotation.</title>
        <authorList>
            <consortium name="The Broad Institute Genomics Platform"/>
            <consortium name="The Broad Institute Genome Sequencing Center for Infectious Disease"/>
            <person name="Wu L."/>
            <person name="Ma J."/>
        </authorList>
    </citation>
    <scope>NUCLEOTIDE SEQUENCE [LARGE SCALE GENOMIC DNA]</scope>
    <source>
        <strain evidence="5">CCM 7132</strain>
    </source>
</reference>